<keyword evidence="6" id="KW-0732">Signal</keyword>
<dbReference type="GO" id="GO:0006508">
    <property type="term" value="P:proteolysis"/>
    <property type="evidence" value="ECO:0007669"/>
    <property type="project" value="UniProtKB-KW"/>
</dbReference>
<feature type="chain" id="PRO_5032965436" description="Peptidase S1 domain-containing protein" evidence="6">
    <location>
        <begin position="20"/>
        <end position="333"/>
    </location>
</feature>
<feature type="signal peptide" evidence="6">
    <location>
        <begin position="1"/>
        <end position="19"/>
    </location>
</feature>
<dbReference type="InterPro" id="IPR009003">
    <property type="entry name" value="Peptidase_S1_PA"/>
</dbReference>
<accession>A0A816BWN0</accession>
<dbReference type="SMART" id="SM00020">
    <property type="entry name" value="Tryp_SPc"/>
    <property type="match status" value="1"/>
</dbReference>
<dbReference type="PROSITE" id="PS50240">
    <property type="entry name" value="TRYPSIN_DOM"/>
    <property type="match status" value="1"/>
</dbReference>
<evidence type="ECO:0000256" key="6">
    <source>
        <dbReference type="SAM" id="SignalP"/>
    </source>
</evidence>
<keyword evidence="2 5" id="KW-0378">Hydrolase</keyword>
<dbReference type="PRINTS" id="PR00722">
    <property type="entry name" value="CHYMOTRYPSIN"/>
</dbReference>
<dbReference type="Gene3D" id="2.40.10.10">
    <property type="entry name" value="Trypsin-like serine proteases"/>
    <property type="match status" value="1"/>
</dbReference>
<dbReference type="PANTHER" id="PTHR24252:SF7">
    <property type="entry name" value="HYALIN"/>
    <property type="match status" value="1"/>
</dbReference>
<feature type="domain" description="Peptidase S1" evidence="7">
    <location>
        <begin position="99"/>
        <end position="328"/>
    </location>
</feature>
<dbReference type="CDD" id="cd00190">
    <property type="entry name" value="Tryp_SPc"/>
    <property type="match status" value="1"/>
</dbReference>
<dbReference type="PANTHER" id="PTHR24252">
    <property type="entry name" value="ACROSIN-RELATED"/>
    <property type="match status" value="1"/>
</dbReference>
<dbReference type="InterPro" id="IPR001254">
    <property type="entry name" value="Trypsin_dom"/>
</dbReference>
<dbReference type="Pfam" id="PF00089">
    <property type="entry name" value="Trypsin"/>
    <property type="match status" value="1"/>
</dbReference>
<evidence type="ECO:0000256" key="5">
    <source>
        <dbReference type="RuleBase" id="RU363034"/>
    </source>
</evidence>
<evidence type="ECO:0000313" key="9">
    <source>
        <dbReference type="Proteomes" id="UP000663828"/>
    </source>
</evidence>
<organism evidence="8 9">
    <name type="scientific">Adineta ricciae</name>
    <name type="common">Rotifer</name>
    <dbReference type="NCBI Taxonomy" id="249248"/>
    <lineage>
        <taxon>Eukaryota</taxon>
        <taxon>Metazoa</taxon>
        <taxon>Spiralia</taxon>
        <taxon>Gnathifera</taxon>
        <taxon>Rotifera</taxon>
        <taxon>Eurotatoria</taxon>
        <taxon>Bdelloidea</taxon>
        <taxon>Adinetida</taxon>
        <taxon>Adinetidae</taxon>
        <taxon>Adineta</taxon>
    </lineage>
</organism>
<evidence type="ECO:0000259" key="7">
    <source>
        <dbReference type="PROSITE" id="PS50240"/>
    </source>
</evidence>
<dbReference type="FunFam" id="2.40.10.10:FF:000003">
    <property type="entry name" value="Transmembrane serine protease 3"/>
    <property type="match status" value="1"/>
</dbReference>
<dbReference type="Proteomes" id="UP000663828">
    <property type="component" value="Unassembled WGS sequence"/>
</dbReference>
<keyword evidence="1 5" id="KW-0645">Protease</keyword>
<name>A0A816BWN0_ADIRI</name>
<dbReference type="GO" id="GO:0004252">
    <property type="term" value="F:serine-type endopeptidase activity"/>
    <property type="evidence" value="ECO:0007669"/>
    <property type="project" value="InterPro"/>
</dbReference>
<comment type="caution">
    <text evidence="8">The sequence shown here is derived from an EMBL/GenBank/DDBJ whole genome shotgun (WGS) entry which is preliminary data.</text>
</comment>
<sequence length="333" mass="35965">MLAVGITLVLAAIAATANGITLEYIENGKICSAWQYMSASEVQVETTKCASSVGYELNVRDSMYIIRFCCTYNGGTNPSIGPAPAGCGRQAFAPLQSRIVGGQEAKPHSWPWLVSLQYRGNHFCGGTLIDAYHVLTAAHCLQDQSWFNSDLTVVAGLHARSKTNVAGVQRRQISKIVNHPAYSDLTNQNDIAIIRLASPVTLNSYVNVACLSGKQPALNDNVMIAGWGTTTYEGMSPDSLRQAGIVIMDVCKHVYPHYDTDKQLCAGNYQYSRDSCQGDSGGPLMSEANGQWTVSGVVSFGDECAKVNKPGVYARVSYYLPWIQNSISVLSGK</sequence>
<evidence type="ECO:0000256" key="1">
    <source>
        <dbReference type="ARBA" id="ARBA00022670"/>
    </source>
</evidence>
<evidence type="ECO:0000256" key="2">
    <source>
        <dbReference type="ARBA" id="ARBA00022801"/>
    </source>
</evidence>
<dbReference type="EMBL" id="CAJNOR010007360">
    <property type="protein sequence ID" value="CAF1615776.1"/>
    <property type="molecule type" value="Genomic_DNA"/>
</dbReference>
<protein>
    <recommendedName>
        <fullName evidence="7">Peptidase S1 domain-containing protein</fullName>
    </recommendedName>
</protein>
<keyword evidence="3 5" id="KW-0720">Serine protease</keyword>
<evidence type="ECO:0000256" key="4">
    <source>
        <dbReference type="ARBA" id="ARBA00023157"/>
    </source>
</evidence>
<dbReference type="PROSITE" id="PS00134">
    <property type="entry name" value="TRYPSIN_HIS"/>
    <property type="match status" value="1"/>
</dbReference>
<keyword evidence="4" id="KW-1015">Disulfide bond</keyword>
<evidence type="ECO:0000256" key="3">
    <source>
        <dbReference type="ARBA" id="ARBA00022825"/>
    </source>
</evidence>
<dbReference type="InterPro" id="IPR033116">
    <property type="entry name" value="TRYPSIN_SER"/>
</dbReference>
<dbReference type="PROSITE" id="PS00135">
    <property type="entry name" value="TRYPSIN_SER"/>
    <property type="match status" value="1"/>
</dbReference>
<evidence type="ECO:0000313" key="8">
    <source>
        <dbReference type="EMBL" id="CAF1615776.1"/>
    </source>
</evidence>
<dbReference type="AlphaFoldDB" id="A0A816BWN0"/>
<proteinExistence type="predicted"/>
<gene>
    <name evidence="8" type="ORF">XAT740_LOCUS49535</name>
</gene>
<dbReference type="InterPro" id="IPR043504">
    <property type="entry name" value="Peptidase_S1_PA_chymotrypsin"/>
</dbReference>
<dbReference type="InterPro" id="IPR018114">
    <property type="entry name" value="TRYPSIN_HIS"/>
</dbReference>
<keyword evidence="9" id="KW-1185">Reference proteome</keyword>
<reference evidence="8" key="1">
    <citation type="submission" date="2021-02" db="EMBL/GenBank/DDBJ databases">
        <authorList>
            <person name="Nowell W R."/>
        </authorList>
    </citation>
    <scope>NUCLEOTIDE SEQUENCE</scope>
</reference>
<dbReference type="SUPFAM" id="SSF50494">
    <property type="entry name" value="Trypsin-like serine proteases"/>
    <property type="match status" value="1"/>
</dbReference>
<dbReference type="InterPro" id="IPR001314">
    <property type="entry name" value="Peptidase_S1A"/>
</dbReference>